<proteinExistence type="predicted"/>
<dbReference type="EMBL" id="AEIJ01000024">
    <property type="status" value="NOT_ANNOTATED_CDS"/>
    <property type="molecule type" value="Genomic_DNA"/>
</dbReference>
<dbReference type="HOGENOM" id="CLU_379559_0_0_1"/>
<feature type="region of interest" description="Disordered" evidence="1">
    <location>
        <begin position="268"/>
        <end position="462"/>
    </location>
</feature>
<dbReference type="Proteomes" id="UP000017200">
    <property type="component" value="Unassembled WGS sequence"/>
</dbReference>
<feature type="compositionally biased region" description="Polar residues" evidence="1">
    <location>
        <begin position="622"/>
        <end position="631"/>
    </location>
</feature>
<feature type="transmembrane region" description="Helical" evidence="2">
    <location>
        <begin position="699"/>
        <end position="720"/>
    </location>
</feature>
<gene>
    <name evidence="3" type="ORF">MVLG_00311</name>
</gene>
<keyword evidence="2" id="KW-0812">Transmembrane</keyword>
<feature type="compositionally biased region" description="Low complexity" evidence="1">
    <location>
        <begin position="356"/>
        <end position="370"/>
    </location>
</feature>
<reference evidence="3" key="2">
    <citation type="submission" date="2010-11" db="EMBL/GenBank/DDBJ databases">
        <authorList>
            <consortium name="The Broad Institute Genome Sequencing Platform"/>
            <person name="Earl A."/>
            <person name="Ward D."/>
            <person name="Feldgarden M."/>
            <person name="Gevers D."/>
            <person name="Butler R."/>
            <person name="Young S.K."/>
            <person name="Zeng Q."/>
            <person name="Gargeya S."/>
            <person name="Fitzgerald M."/>
            <person name="Haas B."/>
            <person name="Abouelleil A."/>
            <person name="Alvarado L."/>
            <person name="Arachchi H.M."/>
            <person name="Berlin A."/>
            <person name="Brown A."/>
            <person name="Chapman S.B."/>
            <person name="Chen Z."/>
            <person name="Dunbar C."/>
            <person name="Freedman E."/>
            <person name="Gearin G."/>
            <person name="Gellesch M."/>
            <person name="Goldberg J."/>
            <person name="Griggs A."/>
            <person name="Gujja S."/>
            <person name="Heilman E."/>
            <person name="Heiman D."/>
            <person name="Howarth C."/>
            <person name="Larson L."/>
            <person name="Lui A."/>
            <person name="MacDonald P.J.P."/>
            <person name="Mehta T."/>
            <person name="Montmayeur A."/>
            <person name="Murphy C."/>
            <person name="Neiman D."/>
            <person name="Pearson M."/>
            <person name="Priest M."/>
            <person name="Roberts A."/>
            <person name="Saif S."/>
            <person name="Shea T."/>
            <person name="Shenoy N."/>
            <person name="Sisk P."/>
            <person name="Stolte C."/>
            <person name="Sykes S."/>
            <person name="White J."/>
            <person name="Yandava C."/>
            <person name="Wortman J."/>
            <person name="Nusbaum C."/>
            <person name="Birren B."/>
        </authorList>
    </citation>
    <scope>NUCLEOTIDE SEQUENCE</scope>
    <source>
        <strain evidence="3">P1A1 Lamole</strain>
    </source>
</reference>
<feature type="compositionally biased region" description="Low complexity" evidence="1">
    <location>
        <begin position="52"/>
        <end position="77"/>
    </location>
</feature>
<evidence type="ECO:0000313" key="5">
    <source>
        <dbReference type="Proteomes" id="UP000017200"/>
    </source>
</evidence>
<feature type="compositionally biased region" description="Polar residues" evidence="1">
    <location>
        <begin position="78"/>
        <end position="91"/>
    </location>
</feature>
<keyword evidence="2" id="KW-0472">Membrane</keyword>
<name>U5GYP6_USTV1</name>
<dbReference type="OMA" id="WATSARM"/>
<evidence type="ECO:0000313" key="3">
    <source>
        <dbReference type="EMBL" id="KDE09405.1"/>
    </source>
</evidence>
<accession>U5GYP6</accession>
<reference evidence="5" key="1">
    <citation type="submission" date="2010-11" db="EMBL/GenBank/DDBJ databases">
        <title>The genome sequence of Microbotryum violaceum strain p1A1 Lamole.</title>
        <authorList>
            <person name="Cuomo C."/>
            <person name="Perlin M."/>
            <person name="Young S.K."/>
            <person name="Zeng Q."/>
            <person name="Gargeya S."/>
            <person name="Alvarado L."/>
            <person name="Berlin A."/>
            <person name="Chapman S.B."/>
            <person name="Chen Z."/>
            <person name="Freedman E."/>
            <person name="Gellesch M."/>
            <person name="Goldberg J."/>
            <person name="Griggs A."/>
            <person name="Gujja S."/>
            <person name="Heilman E."/>
            <person name="Heiman D."/>
            <person name="Howarth C."/>
            <person name="Mehta T."/>
            <person name="Neiman D."/>
            <person name="Pearson M."/>
            <person name="Roberts A."/>
            <person name="Saif S."/>
            <person name="Shea T."/>
            <person name="Shenoy N."/>
            <person name="Sisk P."/>
            <person name="Stolte C."/>
            <person name="Sykes S."/>
            <person name="White J."/>
            <person name="Yandava C."/>
            <person name="Haas B."/>
            <person name="Nusbaum C."/>
            <person name="Birren B."/>
        </authorList>
    </citation>
    <scope>NUCLEOTIDE SEQUENCE [LARGE SCALE GENOMIC DNA]</scope>
    <source>
        <strain evidence="5">p1A1 Lamole</strain>
    </source>
</reference>
<reference evidence="4" key="4">
    <citation type="submission" date="2015-06" db="UniProtKB">
        <authorList>
            <consortium name="EnsemblFungi"/>
        </authorList>
    </citation>
    <scope>IDENTIFICATION</scope>
</reference>
<sequence>MASTSTATSKSWSRIHEDDGTRLPHAATPPDESEPWCSSTSWRMSPSHGAEAPSQGGPASSHASSSAVSTPTAYSTSLSPTTERSCPSLQGSAATATPASISSGHAPRVALSHQVQRESDDRDAAAAPITHSTPSKPRAPPTTTPSRRHSTRSAATGTSHTSKLSVDGFFAPVSTTTTSMTRGGASPKSSAASAASSNSRRRRKPDARTAVATPGGVDWTTGGQARSQQDEHERISVEYEALQKRYNLNSTSPILPRVKLAFPLLTSDEEDASSTRPSIYAASSARSPSAAAAASRAVSSERNYSSTTTTTTTTRRTEHRTWTYSMPPTLERSMLGFTEEDSDVPDRRQPPTCAISSSTRRQRATSATSAPRISPTFGSGRRTGATTVHPPASPTPARFRSLIGHSSPLSASPKAHRSRSSSTSSMRPAHSLDQASGSRSSPSVRKSSTTRRSSSLRNASAFAASTSSSTSAKYGSRALTTSPHFAGPVLNALTFLLISAMACLAIGSVLVSSIALTFYDDCGERIVVVRKGIEGSRRRVRGSIEDVRAGVGRVVGGARGAVELVVWATSARMPNTSVLDNVELDLDYEPFAENRDAVTFSSSSSTAASQPGTTPERGPTLRNCQSSTTPASRPPRDRQSSSTSSRDSGIWTEHEEDNLPFNAPFTTPHPSRSASPTRGARGGNDQAPPQLPPRPPLSILVPSIIFALTYTIWTVLSNFWRMQTADKRKA</sequence>
<feature type="compositionally biased region" description="Basic and acidic residues" evidence="1">
    <location>
        <begin position="115"/>
        <end position="124"/>
    </location>
</feature>
<dbReference type="AlphaFoldDB" id="U5GYP6"/>
<reference evidence="3 5" key="3">
    <citation type="journal article" date="2015" name="BMC Genomics">
        <title>Sex and parasites: genomic and transcriptomic analysis of Microbotryum lychnidis-dioicae, the biotrophic and plant-castrating anther smut fungus.</title>
        <authorList>
            <person name="Perlin M.H."/>
            <person name="Amselem J."/>
            <person name="Fontanillas E."/>
            <person name="Toh S.S."/>
            <person name="Chen Z."/>
            <person name="Goldberg J."/>
            <person name="Duplessis S."/>
            <person name="Henrissat B."/>
            <person name="Young S."/>
            <person name="Zeng Q."/>
            <person name="Aguileta G."/>
            <person name="Petit E."/>
            <person name="Badouin H."/>
            <person name="Andrews J."/>
            <person name="Razeeq D."/>
            <person name="Gabaldon T."/>
            <person name="Quesneville H."/>
            <person name="Giraud T."/>
            <person name="Hood M.E."/>
            <person name="Schultz D.J."/>
            <person name="Cuomo C.A."/>
        </authorList>
    </citation>
    <scope>NUCLEOTIDE SEQUENCE [LARGE SCALE GENOMIC DNA]</scope>
    <source>
        <strain evidence="5">p1A1 Lamole</strain>
        <strain evidence="3">P1A1 Lamole</strain>
    </source>
</reference>
<feature type="compositionally biased region" description="Polar residues" evidence="1">
    <location>
        <begin position="664"/>
        <end position="676"/>
    </location>
</feature>
<keyword evidence="5" id="KW-1185">Reference proteome</keyword>
<dbReference type="InParanoid" id="U5GYP6"/>
<organism evidence="3">
    <name type="scientific">Microbotryum lychnidis-dioicae (strain p1A1 Lamole / MvSl-1064)</name>
    <name type="common">Anther smut fungus</name>
    <dbReference type="NCBI Taxonomy" id="683840"/>
    <lineage>
        <taxon>Eukaryota</taxon>
        <taxon>Fungi</taxon>
        <taxon>Dikarya</taxon>
        <taxon>Basidiomycota</taxon>
        <taxon>Pucciniomycotina</taxon>
        <taxon>Microbotryomycetes</taxon>
        <taxon>Microbotryales</taxon>
        <taxon>Microbotryaceae</taxon>
        <taxon>Microbotryum</taxon>
    </lineage>
</organism>
<feature type="compositionally biased region" description="Low complexity" evidence="1">
    <location>
        <begin position="152"/>
        <end position="162"/>
    </location>
</feature>
<keyword evidence="2" id="KW-1133">Transmembrane helix</keyword>
<feature type="region of interest" description="Disordered" evidence="1">
    <location>
        <begin position="1"/>
        <end position="232"/>
    </location>
</feature>
<feature type="compositionally biased region" description="Low complexity" evidence="1">
    <location>
        <begin position="420"/>
        <end position="462"/>
    </location>
</feature>
<dbReference type="EnsemblFungi" id="MVLG_00311T0">
    <property type="protein sequence ID" value="MVLG_00311T0"/>
    <property type="gene ID" value="MVLG_00311"/>
</dbReference>
<feature type="compositionally biased region" description="Low complexity" evidence="1">
    <location>
        <begin position="182"/>
        <end position="198"/>
    </location>
</feature>
<dbReference type="EMBL" id="GL541644">
    <property type="protein sequence ID" value="KDE09405.1"/>
    <property type="molecule type" value="Genomic_DNA"/>
</dbReference>
<evidence type="ECO:0000256" key="2">
    <source>
        <dbReference type="SAM" id="Phobius"/>
    </source>
</evidence>
<protein>
    <submittedName>
        <fullName evidence="3 4">Uncharacterized protein</fullName>
    </submittedName>
</protein>
<evidence type="ECO:0000256" key="1">
    <source>
        <dbReference type="SAM" id="MobiDB-lite"/>
    </source>
</evidence>
<evidence type="ECO:0000313" key="4">
    <source>
        <dbReference type="EnsemblFungi" id="MVLG_00311T0"/>
    </source>
</evidence>
<feature type="region of interest" description="Disordered" evidence="1">
    <location>
        <begin position="597"/>
        <end position="696"/>
    </location>
</feature>
<feature type="compositionally biased region" description="Low complexity" evidence="1">
    <location>
        <begin position="281"/>
        <end position="300"/>
    </location>
</feature>
<dbReference type="OrthoDB" id="2538288at2759"/>
<feature type="compositionally biased region" description="Low complexity" evidence="1">
    <location>
        <begin position="92"/>
        <end position="103"/>
    </location>
</feature>